<sequence>MPTEPQPVTLAEVVNRAVDVTDPDGQDAAIAAIQERFEDADEPVTGVLDGLEERLADAIEGADVELDDPAVAVTGAVIQYLARRRDELDADSDAIMRLAARAEWRGDPPTSVSDWLADHGVQV</sequence>
<keyword evidence="2" id="KW-1185">Reference proteome</keyword>
<accession>A0A840ICJ4</accession>
<dbReference type="EMBL" id="JACHNU010000002">
    <property type="protein sequence ID" value="MBB4662599.1"/>
    <property type="molecule type" value="Genomic_DNA"/>
</dbReference>
<reference evidence="1 2" key="1">
    <citation type="submission" date="2020-08" db="EMBL/GenBank/DDBJ databases">
        <title>Genomic Encyclopedia of Archaeal and Bacterial Type Strains, Phase II (KMG-II): from individual species to whole genera.</title>
        <authorList>
            <person name="Goeker M."/>
        </authorList>
    </citation>
    <scope>NUCLEOTIDE SEQUENCE [LARGE SCALE GENOMIC DNA]</scope>
    <source>
        <strain evidence="1 2">DSM 23288</strain>
    </source>
</reference>
<gene>
    <name evidence="1" type="ORF">BDZ31_002185</name>
</gene>
<comment type="caution">
    <text evidence="1">The sequence shown here is derived from an EMBL/GenBank/DDBJ whole genome shotgun (WGS) entry which is preliminary data.</text>
</comment>
<name>A0A840ICJ4_9ACTN</name>
<dbReference type="GO" id="GO:0016740">
    <property type="term" value="F:transferase activity"/>
    <property type="evidence" value="ECO:0007669"/>
    <property type="project" value="UniProtKB-KW"/>
</dbReference>
<dbReference type="AlphaFoldDB" id="A0A840ICJ4"/>
<evidence type="ECO:0000313" key="1">
    <source>
        <dbReference type="EMBL" id="MBB4662599.1"/>
    </source>
</evidence>
<keyword evidence="1" id="KW-0808">Transferase</keyword>
<evidence type="ECO:0000313" key="2">
    <source>
        <dbReference type="Proteomes" id="UP000585272"/>
    </source>
</evidence>
<dbReference type="Proteomes" id="UP000585272">
    <property type="component" value="Unassembled WGS sequence"/>
</dbReference>
<organism evidence="1 2">
    <name type="scientific">Conexibacter arvalis</name>
    <dbReference type="NCBI Taxonomy" id="912552"/>
    <lineage>
        <taxon>Bacteria</taxon>
        <taxon>Bacillati</taxon>
        <taxon>Actinomycetota</taxon>
        <taxon>Thermoleophilia</taxon>
        <taxon>Solirubrobacterales</taxon>
        <taxon>Conexibacteraceae</taxon>
        <taxon>Conexibacter</taxon>
    </lineage>
</organism>
<proteinExistence type="predicted"/>
<protein>
    <submittedName>
        <fullName evidence="1">Glutathione S-transferase</fullName>
    </submittedName>
</protein>
<dbReference type="RefSeq" id="WP_183341896.1">
    <property type="nucleotide sequence ID" value="NZ_JACHNU010000002.1"/>
</dbReference>